<feature type="domain" description="Cytochrome c" evidence="6">
    <location>
        <begin position="67"/>
        <end position="151"/>
    </location>
</feature>
<dbReference type="InterPro" id="IPR009056">
    <property type="entry name" value="Cyt_c-like_dom"/>
</dbReference>
<dbReference type="Pfam" id="PF13442">
    <property type="entry name" value="Cytochrome_CBB3"/>
    <property type="match status" value="1"/>
</dbReference>
<dbReference type="GO" id="GO:0009055">
    <property type="term" value="F:electron transfer activity"/>
    <property type="evidence" value="ECO:0007669"/>
    <property type="project" value="InterPro"/>
</dbReference>
<keyword evidence="2 4" id="KW-0479">Metal-binding</keyword>
<evidence type="ECO:0000256" key="1">
    <source>
        <dbReference type="ARBA" id="ARBA00022617"/>
    </source>
</evidence>
<dbReference type="Gene3D" id="1.10.760.10">
    <property type="entry name" value="Cytochrome c-like domain"/>
    <property type="match status" value="1"/>
</dbReference>
<dbReference type="SUPFAM" id="SSF46626">
    <property type="entry name" value="Cytochrome c"/>
    <property type="match status" value="1"/>
</dbReference>
<dbReference type="AlphaFoldDB" id="A0A1I0S7P8"/>
<evidence type="ECO:0000313" key="7">
    <source>
        <dbReference type="EMBL" id="SEW50468.1"/>
    </source>
</evidence>
<dbReference type="PROSITE" id="PS51257">
    <property type="entry name" value="PROKAR_LIPOPROTEIN"/>
    <property type="match status" value="1"/>
</dbReference>
<dbReference type="EMBL" id="FOJG01000002">
    <property type="protein sequence ID" value="SEW50468.1"/>
    <property type="molecule type" value="Genomic_DNA"/>
</dbReference>
<evidence type="ECO:0000256" key="5">
    <source>
        <dbReference type="SAM" id="SignalP"/>
    </source>
</evidence>
<feature type="chain" id="PRO_5011680933" evidence="5">
    <location>
        <begin position="24"/>
        <end position="188"/>
    </location>
</feature>
<keyword evidence="3 4" id="KW-0408">Iron</keyword>
<evidence type="ECO:0000256" key="2">
    <source>
        <dbReference type="ARBA" id="ARBA00022723"/>
    </source>
</evidence>
<dbReference type="STRING" id="29529.SAMN04488122_3826"/>
<keyword evidence="8" id="KW-1185">Reference proteome</keyword>
<dbReference type="GO" id="GO:0046872">
    <property type="term" value="F:metal ion binding"/>
    <property type="evidence" value="ECO:0007669"/>
    <property type="project" value="UniProtKB-KW"/>
</dbReference>
<accession>A0A1I0S7P8</accession>
<sequence length="188" mass="20456">MLMKRTGCYRVAAVMVLGMLACHTNTRPPVSDWPSHFGFGKTATSRQIDSLNISIAPDGKGLPSGSGNALSGKAIYLAKCAACHGETGAEPTANRLVAPMGDTTRVKTIGNYWPYATTVYDYIRRAMPFNAPGSLTNEEVYSLTAFLLYRNEVIDSTLSLNAVNLPKIVMPAKKYYVDDDRRGGNEVR</sequence>
<feature type="signal peptide" evidence="5">
    <location>
        <begin position="1"/>
        <end position="23"/>
    </location>
</feature>
<protein>
    <submittedName>
        <fullName evidence="7">Cytochrome c</fullName>
    </submittedName>
</protein>
<dbReference type="RefSeq" id="WP_245752596.1">
    <property type="nucleotide sequence ID" value="NZ_FOJG01000002.1"/>
</dbReference>
<dbReference type="InterPro" id="IPR036909">
    <property type="entry name" value="Cyt_c-like_dom_sf"/>
</dbReference>
<name>A0A1I0S7P8_9BACT</name>
<proteinExistence type="predicted"/>
<evidence type="ECO:0000256" key="4">
    <source>
        <dbReference type="PROSITE-ProRule" id="PRU00433"/>
    </source>
</evidence>
<keyword evidence="5" id="KW-0732">Signal</keyword>
<dbReference type="GO" id="GO:0020037">
    <property type="term" value="F:heme binding"/>
    <property type="evidence" value="ECO:0007669"/>
    <property type="project" value="InterPro"/>
</dbReference>
<evidence type="ECO:0000259" key="6">
    <source>
        <dbReference type="PROSITE" id="PS51007"/>
    </source>
</evidence>
<dbReference type="PROSITE" id="PS51007">
    <property type="entry name" value="CYTC"/>
    <property type="match status" value="1"/>
</dbReference>
<organism evidence="7 8">
    <name type="scientific">Chitinophaga arvensicola</name>
    <dbReference type="NCBI Taxonomy" id="29529"/>
    <lineage>
        <taxon>Bacteria</taxon>
        <taxon>Pseudomonadati</taxon>
        <taxon>Bacteroidota</taxon>
        <taxon>Chitinophagia</taxon>
        <taxon>Chitinophagales</taxon>
        <taxon>Chitinophagaceae</taxon>
        <taxon>Chitinophaga</taxon>
    </lineage>
</organism>
<keyword evidence="1 4" id="KW-0349">Heme</keyword>
<reference evidence="8" key="1">
    <citation type="submission" date="2016-10" db="EMBL/GenBank/DDBJ databases">
        <authorList>
            <person name="Varghese N."/>
            <person name="Submissions S."/>
        </authorList>
    </citation>
    <scope>NUCLEOTIDE SEQUENCE [LARGE SCALE GENOMIC DNA]</scope>
    <source>
        <strain evidence="8">DSM 3695</strain>
    </source>
</reference>
<dbReference type="Proteomes" id="UP000199310">
    <property type="component" value="Unassembled WGS sequence"/>
</dbReference>
<evidence type="ECO:0000313" key="8">
    <source>
        <dbReference type="Proteomes" id="UP000199310"/>
    </source>
</evidence>
<evidence type="ECO:0000256" key="3">
    <source>
        <dbReference type="ARBA" id="ARBA00023004"/>
    </source>
</evidence>
<gene>
    <name evidence="7" type="ORF">SAMN04488122_3826</name>
</gene>